<keyword evidence="3" id="KW-0378">Hydrolase</keyword>
<dbReference type="PIRSF" id="PIRSF005211">
    <property type="entry name" value="Ab_hydro_YheT"/>
    <property type="match status" value="1"/>
</dbReference>
<dbReference type="EMBL" id="NEDP02005554">
    <property type="protein sequence ID" value="OWF38793.1"/>
    <property type="molecule type" value="Genomic_DNA"/>
</dbReference>
<dbReference type="PANTHER" id="PTHR10794">
    <property type="entry name" value="ABHYDROLASE DOMAIN-CONTAINING PROTEIN"/>
    <property type="match status" value="1"/>
</dbReference>
<evidence type="ECO:0000259" key="2">
    <source>
        <dbReference type="Pfam" id="PF12146"/>
    </source>
</evidence>
<gene>
    <name evidence="3" type="ORF">KP79_PYT16677</name>
</gene>
<dbReference type="AlphaFoldDB" id="A0A210PQN0"/>
<dbReference type="SUPFAM" id="SSF53474">
    <property type="entry name" value="alpha/beta-Hydrolases"/>
    <property type="match status" value="1"/>
</dbReference>
<evidence type="ECO:0000313" key="3">
    <source>
        <dbReference type="EMBL" id="OWF38793.1"/>
    </source>
</evidence>
<dbReference type="Pfam" id="PF12146">
    <property type="entry name" value="Hydrolase_4"/>
    <property type="match status" value="1"/>
</dbReference>
<dbReference type="InterPro" id="IPR029058">
    <property type="entry name" value="AB_hydrolase_fold"/>
</dbReference>
<dbReference type="Gene3D" id="3.40.50.1820">
    <property type="entry name" value="alpha/beta hydrolase"/>
    <property type="match status" value="1"/>
</dbReference>
<dbReference type="InterPro" id="IPR012020">
    <property type="entry name" value="ABHD4"/>
</dbReference>
<dbReference type="InterPro" id="IPR022742">
    <property type="entry name" value="Hydrolase_4"/>
</dbReference>
<dbReference type="Proteomes" id="UP000242188">
    <property type="component" value="Unassembled WGS sequence"/>
</dbReference>
<dbReference type="PANTHER" id="PTHR10794:SF93">
    <property type="entry name" value="SERINE AMINOPEPTIDASE S33 DOMAIN-CONTAINING PROTEIN"/>
    <property type="match status" value="1"/>
</dbReference>
<organism evidence="3 4">
    <name type="scientific">Mizuhopecten yessoensis</name>
    <name type="common">Japanese scallop</name>
    <name type="synonym">Patinopecten yessoensis</name>
    <dbReference type="NCBI Taxonomy" id="6573"/>
    <lineage>
        <taxon>Eukaryota</taxon>
        <taxon>Metazoa</taxon>
        <taxon>Spiralia</taxon>
        <taxon>Lophotrochozoa</taxon>
        <taxon>Mollusca</taxon>
        <taxon>Bivalvia</taxon>
        <taxon>Autobranchia</taxon>
        <taxon>Pteriomorphia</taxon>
        <taxon>Pectinida</taxon>
        <taxon>Pectinoidea</taxon>
        <taxon>Pectinidae</taxon>
        <taxon>Mizuhopecten</taxon>
    </lineage>
</organism>
<comment type="similarity">
    <text evidence="1">Belongs to the AB hydrolase superfamily. AB hydrolase 4 family.</text>
</comment>
<reference evidence="3 4" key="1">
    <citation type="journal article" date="2017" name="Nat. Ecol. Evol.">
        <title>Scallop genome provides insights into evolution of bilaterian karyotype and development.</title>
        <authorList>
            <person name="Wang S."/>
            <person name="Zhang J."/>
            <person name="Jiao W."/>
            <person name="Li J."/>
            <person name="Xun X."/>
            <person name="Sun Y."/>
            <person name="Guo X."/>
            <person name="Huan P."/>
            <person name="Dong B."/>
            <person name="Zhang L."/>
            <person name="Hu X."/>
            <person name="Sun X."/>
            <person name="Wang J."/>
            <person name="Zhao C."/>
            <person name="Wang Y."/>
            <person name="Wang D."/>
            <person name="Huang X."/>
            <person name="Wang R."/>
            <person name="Lv J."/>
            <person name="Li Y."/>
            <person name="Zhang Z."/>
            <person name="Liu B."/>
            <person name="Lu W."/>
            <person name="Hui Y."/>
            <person name="Liang J."/>
            <person name="Zhou Z."/>
            <person name="Hou R."/>
            <person name="Li X."/>
            <person name="Liu Y."/>
            <person name="Li H."/>
            <person name="Ning X."/>
            <person name="Lin Y."/>
            <person name="Zhao L."/>
            <person name="Xing Q."/>
            <person name="Dou J."/>
            <person name="Li Y."/>
            <person name="Mao J."/>
            <person name="Guo H."/>
            <person name="Dou H."/>
            <person name="Li T."/>
            <person name="Mu C."/>
            <person name="Jiang W."/>
            <person name="Fu Q."/>
            <person name="Fu X."/>
            <person name="Miao Y."/>
            <person name="Liu J."/>
            <person name="Yu Q."/>
            <person name="Li R."/>
            <person name="Liao H."/>
            <person name="Li X."/>
            <person name="Kong Y."/>
            <person name="Jiang Z."/>
            <person name="Chourrout D."/>
            <person name="Li R."/>
            <person name="Bao Z."/>
        </authorList>
    </citation>
    <scope>NUCLEOTIDE SEQUENCE [LARGE SCALE GENOMIC DNA]</scope>
    <source>
        <strain evidence="3 4">PY_sf001</strain>
    </source>
</reference>
<feature type="domain" description="Serine aminopeptidase S33" evidence="2">
    <location>
        <begin position="123"/>
        <end position="327"/>
    </location>
</feature>
<dbReference type="GO" id="GO:0034338">
    <property type="term" value="F:short-chain carboxylesterase activity"/>
    <property type="evidence" value="ECO:0007669"/>
    <property type="project" value="TreeGrafter"/>
</dbReference>
<accession>A0A210PQN0</accession>
<protein>
    <submittedName>
        <fullName evidence="3">Abhydrolase domain-containing protein 15</fullName>
    </submittedName>
</protein>
<keyword evidence="4" id="KW-1185">Reference proteome</keyword>
<comment type="caution">
    <text evidence="3">The sequence shown here is derived from an EMBL/GenBank/DDBJ whole genome shotgun (WGS) entry which is preliminary data.</text>
</comment>
<dbReference type="InterPro" id="IPR050960">
    <property type="entry name" value="AB_hydrolase_4_sf"/>
</dbReference>
<dbReference type="ESTHER" id="mizye-a0a210pqn0">
    <property type="family name" value="abh_upf0017"/>
</dbReference>
<dbReference type="GO" id="GO:0047372">
    <property type="term" value="F:monoacylglycerol lipase activity"/>
    <property type="evidence" value="ECO:0007669"/>
    <property type="project" value="TreeGrafter"/>
</dbReference>
<evidence type="ECO:0000313" key="4">
    <source>
        <dbReference type="Proteomes" id="UP000242188"/>
    </source>
</evidence>
<proteinExistence type="inferred from homology"/>
<sequence>MDSMVLLPFMMPLPVALTLVCTSVLAVMLYVRSFFTSTDTLPKMYYKESTLNTHLLNKSSIMRRPFRPSFWLKNRHVQTFLGCVRPQSIVHFEREYLQLSDKGVVALDWVIGANYVIRRNSPICIVFPSLTGDANSVSDLCACTARKGFRTVVFNSRGHGNSFLTTKKLQSFGDPLDVRQSVLYIHQKHQRSHIVAVAMGSGSTVLFSYLGEYGSSTRLKATAFISPVYDTTQTLIRGMSKFYEFSLLSKLKFILFKHAHALSEVVDMAKAMLCGSMLTFQEQVYCRSNESLDQFLERNDPMRDVDDISVPVLCVNSTDDPICKHNHTPFDIFQFYPNMLLVATDHGGHCGFLESVHRPSWTDKLVVDYLASVLEFTSKGYEHSG</sequence>
<evidence type="ECO:0000256" key="1">
    <source>
        <dbReference type="ARBA" id="ARBA00010884"/>
    </source>
</evidence>
<name>A0A210PQN0_MIZYE</name>
<dbReference type="OrthoDB" id="247542at2759"/>